<keyword evidence="4" id="KW-0539">Nucleus</keyword>
<comment type="subcellular location">
    <subcellularLocation>
        <location evidence="1">Nucleus</location>
    </subcellularLocation>
</comment>
<keyword evidence="7" id="KW-1185">Reference proteome</keyword>
<dbReference type="GO" id="GO:0005634">
    <property type="term" value="C:nucleus"/>
    <property type="evidence" value="ECO:0007669"/>
    <property type="project" value="UniProtKB-SubCell"/>
</dbReference>
<dbReference type="PANTHER" id="PTHR12363">
    <property type="entry name" value="TRANSPORTIN 3 AND IMPORTIN 13"/>
    <property type="match status" value="1"/>
</dbReference>
<feature type="compositionally biased region" description="Acidic residues" evidence="5">
    <location>
        <begin position="419"/>
        <end position="434"/>
    </location>
</feature>
<evidence type="ECO:0000313" key="6">
    <source>
        <dbReference type="EMBL" id="KAJ7725696.1"/>
    </source>
</evidence>
<gene>
    <name evidence="6" type="ORF">B0H16DRAFT_1736009</name>
</gene>
<organism evidence="6 7">
    <name type="scientific">Mycena metata</name>
    <dbReference type="NCBI Taxonomy" id="1033252"/>
    <lineage>
        <taxon>Eukaryota</taxon>
        <taxon>Fungi</taxon>
        <taxon>Dikarya</taxon>
        <taxon>Basidiomycota</taxon>
        <taxon>Agaricomycotina</taxon>
        <taxon>Agaricomycetes</taxon>
        <taxon>Agaricomycetidae</taxon>
        <taxon>Agaricales</taxon>
        <taxon>Marasmiineae</taxon>
        <taxon>Mycenaceae</taxon>
        <taxon>Mycena</taxon>
    </lineage>
</organism>
<evidence type="ECO:0000256" key="5">
    <source>
        <dbReference type="SAM" id="MobiDB-lite"/>
    </source>
</evidence>
<keyword evidence="3" id="KW-0813">Transport</keyword>
<dbReference type="Gene3D" id="1.25.10.10">
    <property type="entry name" value="Leucine-rich Repeat Variant"/>
    <property type="match status" value="1"/>
</dbReference>
<comment type="similarity">
    <text evidence="2">Belongs to the importin beta family.</text>
</comment>
<comment type="caution">
    <text evidence="6">The sequence shown here is derived from an EMBL/GenBank/DDBJ whole genome shotgun (WGS) entry which is preliminary data.</text>
</comment>
<evidence type="ECO:0000256" key="3">
    <source>
        <dbReference type="ARBA" id="ARBA00022448"/>
    </source>
</evidence>
<dbReference type="GO" id="GO:0005737">
    <property type="term" value="C:cytoplasm"/>
    <property type="evidence" value="ECO:0007669"/>
    <property type="project" value="TreeGrafter"/>
</dbReference>
<evidence type="ECO:0000313" key="7">
    <source>
        <dbReference type="Proteomes" id="UP001215598"/>
    </source>
</evidence>
<evidence type="ECO:0000256" key="1">
    <source>
        <dbReference type="ARBA" id="ARBA00004123"/>
    </source>
</evidence>
<protein>
    <recommendedName>
        <fullName evidence="8">Importin N-terminal domain-containing protein</fullName>
    </recommendedName>
</protein>
<feature type="region of interest" description="Disordered" evidence="5">
    <location>
        <begin position="404"/>
        <end position="434"/>
    </location>
</feature>
<dbReference type="GO" id="GO:0006606">
    <property type="term" value="P:protein import into nucleus"/>
    <property type="evidence" value="ECO:0007669"/>
    <property type="project" value="TreeGrafter"/>
</dbReference>
<dbReference type="InterPro" id="IPR011989">
    <property type="entry name" value="ARM-like"/>
</dbReference>
<proteinExistence type="inferred from homology"/>
<name>A0AAD7HQ05_9AGAR</name>
<feature type="compositionally biased region" description="Polar residues" evidence="5">
    <location>
        <begin position="405"/>
        <end position="416"/>
    </location>
</feature>
<evidence type="ECO:0008006" key="8">
    <source>
        <dbReference type="Google" id="ProtNLM"/>
    </source>
</evidence>
<sequence>MSSLDVAHAIALIQAAYAPSSGSGTATAIQTLQSTLLAAQRTPAAWALVVPLLSHPDPNVQFFGAHTAHAKIARGELASLSAEEQAGLREALVGLAGVQGRTRVVRRKVYSAVVALAIRNVGEGGEGWEGWVEGTVGALAGAGAPSAHIHEFLAGAAEDVGSASLLPQPRIRIEQSLRAAAPLVLQSISSVLASNSQDPDALPAALACLVAWLPHKLLPQESVAALVPPLISLLHTPAREAASTTLAELLGRPPSAWGPSVLLEPLLAWVSTTFGEYAPSAPGPEYGRLPTSTVELEERLKWHARLLLALAESAVEWVAAHLVDVSLVTTAATSTTPFNANAGGTKTRGELAQTLVRVMLALTAADPGGARLPLSSTSASALSSTTAFATPAAQNGLGFGVSTLAPGSNAQNGSNNEDAAADDEEDDGGEDEDGIPAGGPLAFWFALQEALWEVDRGTDVVPAPFIYLFPSFLRVCCGAYGHGRGRGRGARIITQPDPTFARLGLVSRGVRTSAGGARVGVTVASAFPALVESGGVSRLASPRRAWTGTETETGMGVLFSLGWAGGTAEEYDSSLDRRSLACTPIPSRRAAPRLCRLMRTQRVVRERGWMSVKLGWSWGAVVRPSVWEVQALDLGLSGSH</sequence>
<dbReference type="AlphaFoldDB" id="A0AAD7HQ05"/>
<accession>A0AAD7HQ05</accession>
<dbReference type="Proteomes" id="UP001215598">
    <property type="component" value="Unassembled WGS sequence"/>
</dbReference>
<reference evidence="6" key="1">
    <citation type="submission" date="2023-03" db="EMBL/GenBank/DDBJ databases">
        <title>Massive genome expansion in bonnet fungi (Mycena s.s.) driven by repeated elements and novel gene families across ecological guilds.</title>
        <authorList>
            <consortium name="Lawrence Berkeley National Laboratory"/>
            <person name="Harder C.B."/>
            <person name="Miyauchi S."/>
            <person name="Viragh M."/>
            <person name="Kuo A."/>
            <person name="Thoen E."/>
            <person name="Andreopoulos B."/>
            <person name="Lu D."/>
            <person name="Skrede I."/>
            <person name="Drula E."/>
            <person name="Henrissat B."/>
            <person name="Morin E."/>
            <person name="Kohler A."/>
            <person name="Barry K."/>
            <person name="LaButti K."/>
            <person name="Morin E."/>
            <person name="Salamov A."/>
            <person name="Lipzen A."/>
            <person name="Mereny Z."/>
            <person name="Hegedus B."/>
            <person name="Baldrian P."/>
            <person name="Stursova M."/>
            <person name="Weitz H."/>
            <person name="Taylor A."/>
            <person name="Grigoriev I.V."/>
            <person name="Nagy L.G."/>
            <person name="Martin F."/>
            <person name="Kauserud H."/>
        </authorList>
    </citation>
    <scope>NUCLEOTIDE SEQUENCE</scope>
    <source>
        <strain evidence="6">CBHHK182m</strain>
    </source>
</reference>
<dbReference type="InterPro" id="IPR016024">
    <property type="entry name" value="ARM-type_fold"/>
</dbReference>
<dbReference type="EMBL" id="JARKIB010000192">
    <property type="protein sequence ID" value="KAJ7725696.1"/>
    <property type="molecule type" value="Genomic_DNA"/>
</dbReference>
<dbReference type="SUPFAM" id="SSF48371">
    <property type="entry name" value="ARM repeat"/>
    <property type="match status" value="1"/>
</dbReference>
<evidence type="ECO:0000256" key="4">
    <source>
        <dbReference type="ARBA" id="ARBA00023242"/>
    </source>
</evidence>
<evidence type="ECO:0000256" key="2">
    <source>
        <dbReference type="ARBA" id="ARBA00007991"/>
    </source>
</evidence>
<dbReference type="InterPro" id="IPR051345">
    <property type="entry name" value="Importin_beta-like_NTR"/>
</dbReference>
<dbReference type="PANTHER" id="PTHR12363:SF33">
    <property type="entry name" value="IMPORTIN-13"/>
    <property type="match status" value="1"/>
</dbReference>